<evidence type="ECO:0000313" key="2">
    <source>
        <dbReference type="Proteomes" id="UP000678393"/>
    </source>
</evidence>
<feature type="non-terminal residue" evidence="1">
    <location>
        <position position="69"/>
    </location>
</feature>
<feature type="non-terminal residue" evidence="1">
    <location>
        <position position="1"/>
    </location>
</feature>
<sequence length="69" mass="7026">TSGDGGLWTNNWLDGLELNKPFSNSDKSVVHTGSCSATSFPGTAGTGVNSLARGLCAASSLFSVMDRSS</sequence>
<proteinExistence type="predicted"/>
<accession>A0A8S3Z3Q6</accession>
<name>A0A8S3Z3Q6_9EUPU</name>
<comment type="caution">
    <text evidence="1">The sequence shown here is derived from an EMBL/GenBank/DDBJ whole genome shotgun (WGS) entry which is preliminary data.</text>
</comment>
<keyword evidence="2" id="KW-1185">Reference proteome</keyword>
<dbReference type="Proteomes" id="UP000678393">
    <property type="component" value="Unassembled WGS sequence"/>
</dbReference>
<evidence type="ECO:0000313" key="1">
    <source>
        <dbReference type="EMBL" id="CAG5122002.1"/>
    </source>
</evidence>
<gene>
    <name evidence="1" type="ORF">CUNI_LOCUS7560</name>
</gene>
<reference evidence="1" key="1">
    <citation type="submission" date="2021-04" db="EMBL/GenBank/DDBJ databases">
        <authorList>
            <consortium name="Molecular Ecology Group"/>
        </authorList>
    </citation>
    <scope>NUCLEOTIDE SEQUENCE</scope>
</reference>
<dbReference type="EMBL" id="CAJHNH020001207">
    <property type="protein sequence ID" value="CAG5122002.1"/>
    <property type="molecule type" value="Genomic_DNA"/>
</dbReference>
<dbReference type="AlphaFoldDB" id="A0A8S3Z3Q6"/>
<protein>
    <submittedName>
        <fullName evidence="1">Uncharacterized protein</fullName>
    </submittedName>
</protein>
<organism evidence="1 2">
    <name type="scientific">Candidula unifasciata</name>
    <dbReference type="NCBI Taxonomy" id="100452"/>
    <lineage>
        <taxon>Eukaryota</taxon>
        <taxon>Metazoa</taxon>
        <taxon>Spiralia</taxon>
        <taxon>Lophotrochozoa</taxon>
        <taxon>Mollusca</taxon>
        <taxon>Gastropoda</taxon>
        <taxon>Heterobranchia</taxon>
        <taxon>Euthyneura</taxon>
        <taxon>Panpulmonata</taxon>
        <taxon>Eupulmonata</taxon>
        <taxon>Stylommatophora</taxon>
        <taxon>Helicina</taxon>
        <taxon>Helicoidea</taxon>
        <taxon>Geomitridae</taxon>
        <taxon>Candidula</taxon>
    </lineage>
</organism>